<dbReference type="EMBL" id="MU839836">
    <property type="protein sequence ID" value="KAK1754016.1"/>
    <property type="molecule type" value="Genomic_DNA"/>
</dbReference>
<dbReference type="GO" id="GO:0008270">
    <property type="term" value="F:zinc ion binding"/>
    <property type="evidence" value="ECO:0007669"/>
    <property type="project" value="InterPro"/>
</dbReference>
<feature type="compositionally biased region" description="Polar residues" evidence="2">
    <location>
        <begin position="69"/>
        <end position="98"/>
    </location>
</feature>
<reference evidence="3" key="1">
    <citation type="submission" date="2023-06" db="EMBL/GenBank/DDBJ databases">
        <title>Genome-scale phylogeny and comparative genomics of the fungal order Sordariales.</title>
        <authorList>
            <consortium name="Lawrence Berkeley National Laboratory"/>
            <person name="Hensen N."/>
            <person name="Bonometti L."/>
            <person name="Westerberg I."/>
            <person name="Brannstrom I.O."/>
            <person name="Guillou S."/>
            <person name="Cros-Aarteil S."/>
            <person name="Calhoun S."/>
            <person name="Haridas S."/>
            <person name="Kuo A."/>
            <person name="Mondo S."/>
            <person name="Pangilinan J."/>
            <person name="Riley R."/>
            <person name="Labutti K."/>
            <person name="Andreopoulos B."/>
            <person name="Lipzen A."/>
            <person name="Chen C."/>
            <person name="Yanf M."/>
            <person name="Daum C."/>
            <person name="Ng V."/>
            <person name="Clum A."/>
            <person name="Steindorff A."/>
            <person name="Ohm R."/>
            <person name="Martin F."/>
            <person name="Silar P."/>
            <person name="Natvig D."/>
            <person name="Lalanne C."/>
            <person name="Gautier V."/>
            <person name="Ament-Velasquez S.L."/>
            <person name="Kruys A."/>
            <person name="Hutchinson M.I."/>
            <person name="Powell A.J."/>
            <person name="Barry K."/>
            <person name="Miller A.N."/>
            <person name="Grigoriev I.V."/>
            <person name="Debuchy R."/>
            <person name="Gladieux P."/>
            <person name="Thoren M.H."/>
            <person name="Johannesson H."/>
        </authorList>
    </citation>
    <scope>NUCLEOTIDE SEQUENCE</scope>
    <source>
        <strain evidence="3">PSN4</strain>
    </source>
</reference>
<evidence type="ECO:0008006" key="5">
    <source>
        <dbReference type="Google" id="ProtNLM"/>
    </source>
</evidence>
<dbReference type="InterPro" id="IPR001138">
    <property type="entry name" value="Zn2Cys6_DnaBD"/>
</dbReference>
<proteinExistence type="predicted"/>
<organism evidence="3 4">
    <name type="scientific">Echria macrotheca</name>
    <dbReference type="NCBI Taxonomy" id="438768"/>
    <lineage>
        <taxon>Eukaryota</taxon>
        <taxon>Fungi</taxon>
        <taxon>Dikarya</taxon>
        <taxon>Ascomycota</taxon>
        <taxon>Pezizomycotina</taxon>
        <taxon>Sordariomycetes</taxon>
        <taxon>Sordariomycetidae</taxon>
        <taxon>Sordariales</taxon>
        <taxon>Schizotheciaceae</taxon>
        <taxon>Echria</taxon>
    </lineage>
</organism>
<feature type="region of interest" description="Disordered" evidence="2">
    <location>
        <begin position="65"/>
        <end position="146"/>
    </location>
</feature>
<keyword evidence="4" id="KW-1185">Reference proteome</keyword>
<dbReference type="SUPFAM" id="SSF57701">
    <property type="entry name" value="Zn2/Cys6 DNA-binding domain"/>
    <property type="match status" value="1"/>
</dbReference>
<sequence length="612" mass="67855">MFSLGGSAAQLPEWASQVREENPSFDWIPWVSGQYCDLPNDFDLCSFDYIDLGLPSIQVPQPALLSNPDRWTTPSDSTTIPRPASPSTIDPSLLSIQVPQPALLFSPDRGTTPSDDAARSRPASPVTQSPPRRQQKRPHSEAATATQIPGYRKFNDWVRPQNSGGNLPLTGEAKAKIRDVKERGACLRCRSQKKSCDSLDPCSNCRIALLGVIKRNVSVGKWHWESCIRPSLVDKNVFRYCILGNLTTELNIVSSEPLPAQRIPGIENSRNGMLPAHLLSPSPDLLDILDGMPLGDGITTPKEYLDKALYRYILEHALTHDAVEARCFVTTVPSPLYLFLEANTVLMYGGIIRDRLQGRLDRIKRLRASASAVVFSQLERLLGRNEISRIKKAGPTSCADVITVLGLILEAVLDYGDQPAVPLSAQPQDLGGQRDTTRETLEQLLCFYIYDLSTAAFPSSVSFLHTFGMKDGRAFIDFDFWDEFLHARLQQLQGQAQVLKVTAPRPKPDDPLGHWLQIPKLRKPKPLAPSDPRFIKVAEAFLASGPHSTAMAIRHMYLQSLCGALPSESEMLRESSARKLGFLDKLDGRVDATLAFLEAELTGFEKQFLCEE</sequence>
<protein>
    <recommendedName>
        <fullName evidence="5">Zn(2)-C6 fungal-type domain-containing protein</fullName>
    </recommendedName>
</protein>
<evidence type="ECO:0000313" key="3">
    <source>
        <dbReference type="EMBL" id="KAK1754016.1"/>
    </source>
</evidence>
<comment type="caution">
    <text evidence="3">The sequence shown here is derived from an EMBL/GenBank/DDBJ whole genome shotgun (WGS) entry which is preliminary data.</text>
</comment>
<name>A0AAJ0F3Y7_9PEZI</name>
<dbReference type="CDD" id="cd00067">
    <property type="entry name" value="GAL4"/>
    <property type="match status" value="1"/>
</dbReference>
<dbReference type="InterPro" id="IPR036864">
    <property type="entry name" value="Zn2-C6_fun-type_DNA-bd_sf"/>
</dbReference>
<evidence type="ECO:0000313" key="4">
    <source>
        <dbReference type="Proteomes" id="UP001239445"/>
    </source>
</evidence>
<dbReference type="GO" id="GO:0000981">
    <property type="term" value="F:DNA-binding transcription factor activity, RNA polymerase II-specific"/>
    <property type="evidence" value="ECO:0007669"/>
    <property type="project" value="InterPro"/>
</dbReference>
<dbReference type="Proteomes" id="UP001239445">
    <property type="component" value="Unassembled WGS sequence"/>
</dbReference>
<gene>
    <name evidence="3" type="ORF">QBC47DRAFT_414921</name>
</gene>
<keyword evidence="1" id="KW-0539">Nucleus</keyword>
<evidence type="ECO:0000256" key="2">
    <source>
        <dbReference type="SAM" id="MobiDB-lite"/>
    </source>
</evidence>
<dbReference type="AlphaFoldDB" id="A0AAJ0F3Y7"/>
<evidence type="ECO:0000256" key="1">
    <source>
        <dbReference type="ARBA" id="ARBA00023242"/>
    </source>
</evidence>
<accession>A0AAJ0F3Y7</accession>